<evidence type="ECO:0000313" key="14">
    <source>
        <dbReference type="Proteomes" id="UP000261540"/>
    </source>
</evidence>
<organism evidence="13 14">
    <name type="scientific">Paramormyrops kingsleyae</name>
    <dbReference type="NCBI Taxonomy" id="1676925"/>
    <lineage>
        <taxon>Eukaryota</taxon>
        <taxon>Metazoa</taxon>
        <taxon>Chordata</taxon>
        <taxon>Craniata</taxon>
        <taxon>Vertebrata</taxon>
        <taxon>Euteleostomi</taxon>
        <taxon>Actinopterygii</taxon>
        <taxon>Neopterygii</taxon>
        <taxon>Teleostei</taxon>
        <taxon>Osteoglossocephala</taxon>
        <taxon>Osteoglossomorpha</taxon>
        <taxon>Osteoglossiformes</taxon>
        <taxon>Mormyridae</taxon>
        <taxon>Paramormyrops</taxon>
    </lineage>
</organism>
<evidence type="ECO:0000256" key="9">
    <source>
        <dbReference type="ARBA" id="ARBA00023163"/>
    </source>
</evidence>
<feature type="domain" description="C2H2-type" evidence="12">
    <location>
        <begin position="349"/>
        <end position="376"/>
    </location>
</feature>
<evidence type="ECO:0000256" key="3">
    <source>
        <dbReference type="ARBA" id="ARBA00022723"/>
    </source>
</evidence>
<feature type="domain" description="C2H2-type" evidence="12">
    <location>
        <begin position="240"/>
        <end position="267"/>
    </location>
</feature>
<evidence type="ECO:0000256" key="4">
    <source>
        <dbReference type="ARBA" id="ARBA00022737"/>
    </source>
</evidence>
<dbReference type="GO" id="GO:0005634">
    <property type="term" value="C:nucleus"/>
    <property type="evidence" value="ECO:0007669"/>
    <property type="project" value="UniProtKB-SubCell"/>
</dbReference>
<accession>A0A3B3SNE5</accession>
<keyword evidence="3" id="KW-0479">Metal-binding</keyword>
<keyword evidence="9" id="KW-0804">Transcription</keyword>
<feature type="domain" description="C2H2-type" evidence="12">
    <location>
        <begin position="268"/>
        <end position="286"/>
    </location>
</feature>
<keyword evidence="7" id="KW-0805">Transcription regulation</keyword>
<dbReference type="PANTHER" id="PTHR24384">
    <property type="entry name" value="FINGER PUTATIVE TRANSCRIPTION FACTOR FAMILY-RELATED"/>
    <property type="match status" value="1"/>
</dbReference>
<keyword evidence="6" id="KW-0862">Zinc</keyword>
<dbReference type="Proteomes" id="UP000261540">
    <property type="component" value="Unplaced"/>
</dbReference>
<dbReference type="GO" id="GO:0000981">
    <property type="term" value="F:DNA-binding transcription factor activity, RNA polymerase II-specific"/>
    <property type="evidence" value="ECO:0007669"/>
    <property type="project" value="TreeGrafter"/>
</dbReference>
<keyword evidence="14" id="KW-1185">Reference proteome</keyword>
<reference evidence="13" key="1">
    <citation type="submission" date="2025-08" db="UniProtKB">
        <authorList>
            <consortium name="Ensembl"/>
        </authorList>
    </citation>
    <scope>IDENTIFICATION</scope>
</reference>
<dbReference type="InterPro" id="IPR036236">
    <property type="entry name" value="Znf_C2H2_sf"/>
</dbReference>
<dbReference type="Ensembl" id="ENSPKIT00000012685.1">
    <property type="protein sequence ID" value="ENSPKIP00000031830.1"/>
    <property type="gene ID" value="ENSPKIG00000012069.1"/>
</dbReference>
<proteinExistence type="inferred from homology"/>
<dbReference type="FunFam" id="3.30.160.60:FF:001450">
    <property type="entry name" value="zinc finger protein 774"/>
    <property type="match status" value="1"/>
</dbReference>
<dbReference type="PANTHER" id="PTHR24384:SF189">
    <property type="entry name" value="C2H2-TYPE DOMAIN-CONTAINING PROTEIN-RELATED"/>
    <property type="match status" value="1"/>
</dbReference>
<feature type="domain" description="C2H2-type" evidence="12">
    <location>
        <begin position="184"/>
        <end position="211"/>
    </location>
</feature>
<dbReference type="FunFam" id="3.30.160.60:FF:001506">
    <property type="entry name" value="Zinc finger protein"/>
    <property type="match status" value="1"/>
</dbReference>
<name>A0A3B3SNE5_9TELE</name>
<evidence type="ECO:0000256" key="6">
    <source>
        <dbReference type="ARBA" id="ARBA00022833"/>
    </source>
</evidence>
<sequence>MTLCIKSEPELCFTHPVDTAAMQNLDTEKTSQHTDSQYTDGDEVAVHQDNCGTRGFTTEKPEVQLCEQDHKERSEAGTLIHDDQPVFSYLNKNCTHEESDWSGSTQSRSSSIDTFNIKLYQQHNSNGILSASDFVSYGSYLTSAKSRKTLSVEKTYSCNECGKSFTNTAALTRHTKTHSTEKKCICAQCGKGFINQSYLKKHQRVHTGEKPHVCSECGQRFTVSYSLKVHMRFHSGEKPYQCTECGMRFFTRATYKNHILNHSGERPNVCGQCGKSFKDAASLRRHCHSEKPYSCSECGKSFTRLFRLTIHKRVHSGEKPYSCTECGKSFTQAANLKIHMRIHSGEKPYSCTLCEKSFTQGSGLTVHMRTHSGEKPSMCDHCGKHFKYMSYLKRHLKVHFGETSQGRLAMTVKTESDSDCANSAYTTIIQSTNVDEVYLNAGQIKSEHIDPDYVQVAEDPNTQCIDSEKFTEAKFESRGRLAIFKNMDNSDAMQDLNIVTVGLQECLESEQIKTETIDPSYDQVNHSVYSQQLTETITSKTTYKEEELREQRSEGLSMLHLTSWRAK</sequence>
<evidence type="ECO:0000256" key="11">
    <source>
        <dbReference type="PROSITE-ProRule" id="PRU00042"/>
    </source>
</evidence>
<dbReference type="SMART" id="SM00355">
    <property type="entry name" value="ZnF_C2H2"/>
    <property type="match status" value="9"/>
</dbReference>
<evidence type="ECO:0000256" key="5">
    <source>
        <dbReference type="ARBA" id="ARBA00022771"/>
    </source>
</evidence>
<dbReference type="Gene3D" id="3.30.160.60">
    <property type="entry name" value="Classic Zinc Finger"/>
    <property type="match status" value="9"/>
</dbReference>
<keyword evidence="5 11" id="KW-0863">Zinc-finger</keyword>
<evidence type="ECO:0000256" key="10">
    <source>
        <dbReference type="ARBA" id="ARBA00023242"/>
    </source>
</evidence>
<dbReference type="SUPFAM" id="SSF57667">
    <property type="entry name" value="beta-beta-alpha zinc fingers"/>
    <property type="match status" value="5"/>
</dbReference>
<evidence type="ECO:0000259" key="12">
    <source>
        <dbReference type="PROSITE" id="PS50157"/>
    </source>
</evidence>
<dbReference type="FunFam" id="3.30.160.60:FF:000012">
    <property type="entry name" value="RB-associated KRAB zinc finger protein-like"/>
    <property type="match status" value="1"/>
</dbReference>
<protein>
    <recommendedName>
        <fullName evidence="12">C2H2-type domain-containing protein</fullName>
    </recommendedName>
</protein>
<dbReference type="FunFam" id="3.30.160.60:FF:000478">
    <property type="entry name" value="Zinc finger protein 133"/>
    <property type="match status" value="1"/>
</dbReference>
<dbReference type="Pfam" id="PF00096">
    <property type="entry name" value="zf-C2H2"/>
    <property type="match status" value="9"/>
</dbReference>
<evidence type="ECO:0000256" key="8">
    <source>
        <dbReference type="ARBA" id="ARBA00023125"/>
    </source>
</evidence>
<keyword evidence="10" id="KW-0539">Nucleus</keyword>
<feature type="domain" description="C2H2-type" evidence="12">
    <location>
        <begin position="377"/>
        <end position="404"/>
    </location>
</feature>
<dbReference type="GO" id="GO:0008270">
    <property type="term" value="F:zinc ion binding"/>
    <property type="evidence" value="ECO:0007669"/>
    <property type="project" value="UniProtKB-KW"/>
</dbReference>
<comment type="subcellular location">
    <subcellularLocation>
        <location evidence="1">Nucleus</location>
    </subcellularLocation>
</comment>
<keyword evidence="8" id="KW-0238">DNA-binding</keyword>
<evidence type="ECO:0000256" key="1">
    <source>
        <dbReference type="ARBA" id="ARBA00004123"/>
    </source>
</evidence>
<dbReference type="GeneTree" id="ENSGT01150000286939"/>
<dbReference type="InterPro" id="IPR050752">
    <property type="entry name" value="C2H2-ZF_domain"/>
</dbReference>
<dbReference type="FunFam" id="3.30.160.60:FF:000925">
    <property type="entry name" value="Zinc finger protein 668"/>
    <property type="match status" value="1"/>
</dbReference>
<feature type="domain" description="C2H2-type" evidence="12">
    <location>
        <begin position="321"/>
        <end position="348"/>
    </location>
</feature>
<dbReference type="FunFam" id="3.30.160.60:FF:000100">
    <property type="entry name" value="Zinc finger 45-like"/>
    <property type="match status" value="2"/>
</dbReference>
<dbReference type="AlphaFoldDB" id="A0A3B3SNE5"/>
<feature type="domain" description="C2H2-type" evidence="12">
    <location>
        <begin position="156"/>
        <end position="183"/>
    </location>
</feature>
<feature type="domain" description="C2H2-type" evidence="12">
    <location>
        <begin position="293"/>
        <end position="320"/>
    </location>
</feature>
<dbReference type="InterPro" id="IPR013087">
    <property type="entry name" value="Znf_C2H2_type"/>
</dbReference>
<evidence type="ECO:0000256" key="7">
    <source>
        <dbReference type="ARBA" id="ARBA00023015"/>
    </source>
</evidence>
<keyword evidence="4" id="KW-0677">Repeat</keyword>
<comment type="similarity">
    <text evidence="2">Belongs to the krueppel C2H2-type zinc-finger protein family.</text>
</comment>
<dbReference type="GO" id="GO:0000978">
    <property type="term" value="F:RNA polymerase II cis-regulatory region sequence-specific DNA binding"/>
    <property type="evidence" value="ECO:0007669"/>
    <property type="project" value="TreeGrafter"/>
</dbReference>
<dbReference type="FunFam" id="3.30.160.60:FF:002343">
    <property type="entry name" value="Zinc finger protein 33A"/>
    <property type="match status" value="2"/>
</dbReference>
<dbReference type="PROSITE" id="PS50157">
    <property type="entry name" value="ZINC_FINGER_C2H2_2"/>
    <property type="match status" value="9"/>
</dbReference>
<feature type="domain" description="C2H2-type" evidence="12">
    <location>
        <begin position="212"/>
        <end position="239"/>
    </location>
</feature>
<evidence type="ECO:0000313" key="13">
    <source>
        <dbReference type="Ensembl" id="ENSPKIP00000031830.1"/>
    </source>
</evidence>
<reference evidence="13" key="2">
    <citation type="submission" date="2025-09" db="UniProtKB">
        <authorList>
            <consortium name="Ensembl"/>
        </authorList>
    </citation>
    <scope>IDENTIFICATION</scope>
</reference>
<evidence type="ECO:0000256" key="2">
    <source>
        <dbReference type="ARBA" id="ARBA00006991"/>
    </source>
</evidence>
<dbReference type="PROSITE" id="PS00028">
    <property type="entry name" value="ZINC_FINGER_C2H2_1"/>
    <property type="match status" value="8"/>
</dbReference>